<dbReference type="Proteomes" id="UP000541444">
    <property type="component" value="Unassembled WGS sequence"/>
</dbReference>
<evidence type="ECO:0000313" key="3">
    <source>
        <dbReference type="Proteomes" id="UP000541444"/>
    </source>
</evidence>
<evidence type="ECO:0000256" key="1">
    <source>
        <dbReference type="SAM" id="Coils"/>
    </source>
</evidence>
<organism evidence="2 3">
    <name type="scientific">Kingdonia uniflora</name>
    <dbReference type="NCBI Taxonomy" id="39325"/>
    <lineage>
        <taxon>Eukaryota</taxon>
        <taxon>Viridiplantae</taxon>
        <taxon>Streptophyta</taxon>
        <taxon>Embryophyta</taxon>
        <taxon>Tracheophyta</taxon>
        <taxon>Spermatophyta</taxon>
        <taxon>Magnoliopsida</taxon>
        <taxon>Ranunculales</taxon>
        <taxon>Circaeasteraceae</taxon>
        <taxon>Kingdonia</taxon>
    </lineage>
</organism>
<dbReference type="EMBL" id="JACGCM010002554">
    <property type="protein sequence ID" value="KAF6138745.1"/>
    <property type="molecule type" value="Genomic_DNA"/>
</dbReference>
<dbReference type="AlphaFoldDB" id="A0A7J7L7W4"/>
<keyword evidence="3" id="KW-1185">Reference proteome</keyword>
<dbReference type="OrthoDB" id="506494at2759"/>
<proteinExistence type="predicted"/>
<reference evidence="2 3" key="1">
    <citation type="journal article" date="2020" name="IScience">
        <title>Genome Sequencing of the Endangered Kingdonia uniflora (Circaeasteraceae, Ranunculales) Reveals Potential Mechanisms of Evolutionary Specialization.</title>
        <authorList>
            <person name="Sun Y."/>
            <person name="Deng T."/>
            <person name="Zhang A."/>
            <person name="Moore M.J."/>
            <person name="Landis J.B."/>
            <person name="Lin N."/>
            <person name="Zhang H."/>
            <person name="Zhang X."/>
            <person name="Huang J."/>
            <person name="Zhang X."/>
            <person name="Sun H."/>
            <person name="Wang H."/>
        </authorList>
    </citation>
    <scope>NUCLEOTIDE SEQUENCE [LARGE SCALE GENOMIC DNA]</scope>
    <source>
        <strain evidence="2">TB1705</strain>
        <tissue evidence="2">Leaf</tissue>
    </source>
</reference>
<sequence length="106" mass="12231">MQHNIRFHGVGMVASILDKVEQLVDMQATNFLPENKTSLADVKQDSTRAKKKEIVYLTSTIEKTEEKNRHLRAEVESLKEERRDISTAAEAVEKLKSLNSSYWQIR</sequence>
<name>A0A7J7L7W4_9MAGN</name>
<feature type="coiled-coil region" evidence="1">
    <location>
        <begin position="61"/>
        <end position="98"/>
    </location>
</feature>
<evidence type="ECO:0000313" key="2">
    <source>
        <dbReference type="EMBL" id="KAF6138745.1"/>
    </source>
</evidence>
<keyword evidence="1" id="KW-0175">Coiled coil</keyword>
<gene>
    <name evidence="2" type="ORF">GIB67_040877</name>
</gene>
<comment type="caution">
    <text evidence="2">The sequence shown here is derived from an EMBL/GenBank/DDBJ whole genome shotgun (WGS) entry which is preliminary data.</text>
</comment>
<accession>A0A7J7L7W4</accession>
<protein>
    <submittedName>
        <fullName evidence="2">Uncharacterized protein</fullName>
    </submittedName>
</protein>